<dbReference type="AlphaFoldDB" id="A0A370E1E4"/>
<name>A0A370E1E4_9GAMM</name>
<protein>
    <submittedName>
        <fullName evidence="1">AP endonuclease</fullName>
    </submittedName>
</protein>
<gene>
    <name evidence="1" type="ORF">DIZ79_02740</name>
</gene>
<organism evidence="1 2">
    <name type="scientific">endosymbiont of Lamellibrachia luymesi</name>
    <dbReference type="NCBI Taxonomy" id="2200907"/>
    <lineage>
        <taxon>Bacteria</taxon>
        <taxon>Pseudomonadati</taxon>
        <taxon>Pseudomonadota</taxon>
        <taxon>Gammaproteobacteria</taxon>
        <taxon>sulfur-oxidizing symbionts</taxon>
    </lineage>
</organism>
<sequence>MTQDTQGYAKTAWHRSDLTYCTNVHPSETLEQLLAVIDGPLSAVRQARRLPTMGSGLWLSRTAATKVLASDKAYLAFSQALDVNGIDLFTLNGFPFGDFHSKRVKEQVYQPDWTEETRLLYTLDLAVILAGVMPPERQEGTISSVPLGFGPDWSEARQATALDTLCLCIGGLYEIHQETGCSIRLCLEMEPGCVLEETDRLIPFFTRELPRALEQLQMDPDLLFQHLGICFDVCHQAVMFEDAYESLSLIHQAGIPIGKIQISSALELCNPASQSARNELAEFIEARYLHQSCHLDENNQVQRVMDLDQAVETFPRTAPWRSHFHIPIQTRELASGSLGTTQDQILRTLDFLLDHPDFHPHLEVETYTWQVLPEAIRPKDEPALIEGLSAELEWLEQAMQSRGLLQETSQ</sequence>
<reference evidence="1 2" key="1">
    <citation type="journal article" date="2018" name="ISME J.">
        <title>Endosymbiont genomes yield clues of tubeworm success.</title>
        <authorList>
            <person name="Li Y."/>
            <person name="Liles M.R."/>
            <person name="Halanych K.M."/>
        </authorList>
    </citation>
    <scope>NUCLEOTIDE SEQUENCE [LARGE SCALE GENOMIC DNA]</scope>
    <source>
        <strain evidence="1">A1422</strain>
    </source>
</reference>
<dbReference type="NCBIfam" id="NF035939">
    <property type="entry name" value="TIM_EboE"/>
    <property type="match status" value="1"/>
</dbReference>
<evidence type="ECO:0000313" key="1">
    <source>
        <dbReference type="EMBL" id="RDH92667.1"/>
    </source>
</evidence>
<dbReference type="InterPro" id="IPR036237">
    <property type="entry name" value="Xyl_isomerase-like_sf"/>
</dbReference>
<evidence type="ECO:0000313" key="2">
    <source>
        <dbReference type="Proteomes" id="UP000255508"/>
    </source>
</evidence>
<accession>A0A370E1E4</accession>
<proteinExistence type="predicted"/>
<keyword evidence="1" id="KW-0540">Nuclease</keyword>
<dbReference type="EMBL" id="QFXD01000051">
    <property type="protein sequence ID" value="RDH92667.1"/>
    <property type="molecule type" value="Genomic_DNA"/>
</dbReference>
<keyword evidence="1" id="KW-0378">Hydrolase</keyword>
<dbReference type="SUPFAM" id="SSF51658">
    <property type="entry name" value="Xylose isomerase-like"/>
    <property type="match status" value="1"/>
</dbReference>
<dbReference type="GO" id="GO:0004519">
    <property type="term" value="F:endonuclease activity"/>
    <property type="evidence" value="ECO:0007669"/>
    <property type="project" value="UniProtKB-KW"/>
</dbReference>
<keyword evidence="1" id="KW-0255">Endonuclease</keyword>
<dbReference type="Proteomes" id="UP000255508">
    <property type="component" value="Unassembled WGS sequence"/>
</dbReference>
<comment type="caution">
    <text evidence="1">The sequence shown here is derived from an EMBL/GenBank/DDBJ whole genome shotgun (WGS) entry which is preliminary data.</text>
</comment>